<evidence type="ECO:0000313" key="2">
    <source>
        <dbReference type="EMBL" id="SOC35528.1"/>
    </source>
</evidence>
<keyword evidence="3" id="KW-1185">Reference proteome</keyword>
<accession>A0A285U267</accession>
<dbReference type="HAMAP" id="MF_00676">
    <property type="entry name" value="UPF0260"/>
    <property type="match status" value="1"/>
</dbReference>
<dbReference type="Proteomes" id="UP000219167">
    <property type="component" value="Unassembled WGS sequence"/>
</dbReference>
<dbReference type="NCBIfam" id="NF003507">
    <property type="entry name" value="PRK05170.2-5"/>
    <property type="match status" value="1"/>
</dbReference>
<evidence type="ECO:0000256" key="1">
    <source>
        <dbReference type="HAMAP-Rule" id="MF_00676"/>
    </source>
</evidence>
<name>A0A285U267_9HYPH</name>
<dbReference type="PANTHER" id="PTHR37421:SF1">
    <property type="entry name" value="UPF0260 PROTEIN YCGN"/>
    <property type="match status" value="1"/>
</dbReference>
<gene>
    <name evidence="2" type="ORF">SAMN05892877_101401</name>
</gene>
<sequence>MVSVPLPWLPRSVGMRAGRPQSGGRGPPDEAAATRPAALLLDLWAARVHWTGMNAKTEMKQDVVADIAGDELPFWRTKTLAEMSDGEWESLCDGCGLCCLNKLEDWDTGEIVWTSIRCQLLDDESCRCKDYENRQATVPDCIRLTVKSVSEISWLPPTCAYRLVRDGEDLYWWHPLVSGDPETVHLAGISARGRTVSEEGIDVEDFEDYLVTWPLEVGKDGRRA</sequence>
<organism evidence="2 3">
    <name type="scientific">Rhizobium subbaraonis</name>
    <dbReference type="NCBI Taxonomy" id="908946"/>
    <lineage>
        <taxon>Bacteria</taxon>
        <taxon>Pseudomonadati</taxon>
        <taxon>Pseudomonadota</taxon>
        <taxon>Alphaproteobacteria</taxon>
        <taxon>Hyphomicrobiales</taxon>
        <taxon>Rhizobiaceae</taxon>
        <taxon>Rhizobium/Agrobacterium group</taxon>
        <taxon>Rhizobium</taxon>
    </lineage>
</organism>
<dbReference type="InterPro" id="IPR005358">
    <property type="entry name" value="Puta_zinc/iron-chelating_dom"/>
</dbReference>
<proteinExistence type="inferred from homology"/>
<dbReference type="EMBL" id="OBQD01000001">
    <property type="protein sequence ID" value="SOC35528.1"/>
    <property type="molecule type" value="Genomic_DNA"/>
</dbReference>
<dbReference type="NCBIfam" id="NF003501">
    <property type="entry name" value="PRK05170.1-5"/>
    <property type="match status" value="1"/>
</dbReference>
<protein>
    <recommendedName>
        <fullName evidence="1">UPF0260 protein SAMN05892877_101401</fullName>
    </recommendedName>
</protein>
<reference evidence="2 3" key="1">
    <citation type="submission" date="2017-08" db="EMBL/GenBank/DDBJ databases">
        <authorList>
            <person name="de Groot N.N."/>
        </authorList>
    </citation>
    <scope>NUCLEOTIDE SEQUENCE [LARGE SCALE GENOMIC DNA]</scope>
    <source>
        <strain evidence="2 3">JC85</strain>
    </source>
</reference>
<evidence type="ECO:0000313" key="3">
    <source>
        <dbReference type="Proteomes" id="UP000219167"/>
    </source>
</evidence>
<dbReference type="Pfam" id="PF03692">
    <property type="entry name" value="CxxCxxCC"/>
    <property type="match status" value="1"/>
</dbReference>
<dbReference type="InterPro" id="IPR008228">
    <property type="entry name" value="UCP006173"/>
</dbReference>
<dbReference type="PANTHER" id="PTHR37421">
    <property type="entry name" value="UPF0260 PROTEIN YCGN"/>
    <property type="match status" value="1"/>
</dbReference>
<dbReference type="AlphaFoldDB" id="A0A285U267"/>
<comment type="similarity">
    <text evidence="1">Belongs to the UPF0260 family.</text>
</comment>